<dbReference type="OMA" id="HLGYSFY"/>
<dbReference type="OrthoDB" id="10012538at2759"/>
<dbReference type="VEuPathDB" id="VectorBase:AALF017375"/>
<evidence type="ECO:0000256" key="1">
    <source>
        <dbReference type="ARBA" id="ARBA00004141"/>
    </source>
</evidence>
<name>A0A023EK95_AEDAL</name>
<dbReference type="EnsemblMetazoa" id="AALFPA23_010952.R15457">
    <property type="protein sequence ID" value="AALFPA23_010952.P15457"/>
    <property type="gene ID" value="AALFPA23_010952"/>
</dbReference>
<dbReference type="Proteomes" id="UP000069940">
    <property type="component" value="Unassembled WGS sequence"/>
</dbReference>
<reference evidence="7" key="1">
    <citation type="journal article" date="2014" name="PLoS Negl. Trop. Dis.">
        <title>Identification and characterization of seminal fluid proteins in the Asian tiger mosquito, Aedes albopictus.</title>
        <authorList>
            <person name="Boes K.E."/>
            <person name="Ribeiro J.M."/>
            <person name="Wong A."/>
            <person name="Harrington L.C."/>
            <person name="Wolfner M.F."/>
            <person name="Sirot L.K."/>
        </authorList>
    </citation>
    <scope>NUCLEOTIDE SEQUENCE</scope>
    <source>
        <tissue evidence="7">Reproductive organs</tissue>
    </source>
</reference>
<proteinExistence type="evidence at transcript level"/>
<dbReference type="EnsemblMetazoa" id="AALFPA23_010952.R15458">
    <property type="protein sequence ID" value="AALFPA23_010952.P15458"/>
    <property type="gene ID" value="AALFPA23_010952"/>
</dbReference>
<dbReference type="EMBL" id="GAPW01004046">
    <property type="protein sequence ID" value="JAC09552.1"/>
    <property type="molecule type" value="mRNA"/>
</dbReference>
<comment type="similarity">
    <text evidence="2">Belongs to the clarin family.</text>
</comment>
<dbReference type="EnsemblMetazoa" id="AALFPA23_010952.R15459">
    <property type="protein sequence ID" value="AALFPA23_010952.P15459"/>
    <property type="gene ID" value="AALFPA23_010952"/>
</dbReference>
<dbReference type="EnsemblMetazoa" id="AALFPA23_010952.R15462">
    <property type="protein sequence ID" value="AALFPA23_010952.P15462"/>
    <property type="gene ID" value="AALFPA23_010952"/>
</dbReference>
<keyword evidence="9" id="KW-1185">Reference proteome</keyword>
<feature type="transmembrane region" description="Helical" evidence="6">
    <location>
        <begin position="86"/>
        <end position="112"/>
    </location>
</feature>
<keyword evidence="3 6" id="KW-0812">Transmembrane</keyword>
<dbReference type="PANTHER" id="PTHR31548">
    <property type="entry name" value="CLARIN"/>
    <property type="match status" value="1"/>
</dbReference>
<accession>A0A023EK95</accession>
<feature type="transmembrane region" description="Helical" evidence="6">
    <location>
        <begin position="124"/>
        <end position="148"/>
    </location>
</feature>
<dbReference type="VEuPathDB" id="VectorBase:AALC636_013883"/>
<dbReference type="PANTHER" id="PTHR31548:SF1">
    <property type="entry name" value="LD47387P"/>
    <property type="match status" value="1"/>
</dbReference>
<feature type="transmembrane region" description="Helical" evidence="6">
    <location>
        <begin position="179"/>
        <end position="199"/>
    </location>
</feature>
<evidence type="ECO:0000256" key="4">
    <source>
        <dbReference type="ARBA" id="ARBA00022989"/>
    </source>
</evidence>
<keyword evidence="4 6" id="KW-1133">Transmembrane helix</keyword>
<reference evidence="9" key="2">
    <citation type="journal article" date="2015" name="Proc. Natl. Acad. Sci. U.S.A.">
        <title>Genome sequence of the Asian Tiger mosquito, Aedes albopictus, reveals insights into its biology, genetics, and evolution.</title>
        <authorList>
            <person name="Chen X.G."/>
            <person name="Jiang X."/>
            <person name="Gu J."/>
            <person name="Xu M."/>
            <person name="Wu Y."/>
            <person name="Deng Y."/>
            <person name="Zhang C."/>
            <person name="Bonizzoni M."/>
            <person name="Dermauw W."/>
            <person name="Vontas J."/>
            <person name="Armbruster P."/>
            <person name="Huang X."/>
            <person name="Yang Y."/>
            <person name="Zhang H."/>
            <person name="He W."/>
            <person name="Peng H."/>
            <person name="Liu Y."/>
            <person name="Wu K."/>
            <person name="Chen J."/>
            <person name="Lirakis M."/>
            <person name="Topalis P."/>
            <person name="Van Leeuwen T."/>
            <person name="Hall A.B."/>
            <person name="Jiang X."/>
            <person name="Thorpe C."/>
            <person name="Mueller R.L."/>
            <person name="Sun C."/>
            <person name="Waterhouse R.M."/>
            <person name="Yan G."/>
            <person name="Tu Z.J."/>
            <person name="Fang X."/>
            <person name="James A.A."/>
        </authorList>
    </citation>
    <scope>NUCLEOTIDE SEQUENCE [LARGE SCALE GENOMIC DNA]</scope>
    <source>
        <strain evidence="9">Foshan</strain>
    </source>
</reference>
<dbReference type="Gene3D" id="1.20.140.150">
    <property type="match status" value="1"/>
</dbReference>
<evidence type="ECO:0000313" key="8">
    <source>
        <dbReference type="EnsemblMetazoa" id="AALFPA23_010952.P15457"/>
    </source>
</evidence>
<protein>
    <submittedName>
        <fullName evidence="7 8">Putative secreted protein</fullName>
    </submittedName>
</protein>
<dbReference type="GO" id="GO:0007605">
    <property type="term" value="P:sensory perception of sound"/>
    <property type="evidence" value="ECO:0007669"/>
    <property type="project" value="UniProtKB-ARBA"/>
</dbReference>
<keyword evidence="5 6" id="KW-0472">Membrane</keyword>
<sequence length="226" mass="24781">MSLKTRGIVFATFFGSCLIVGLLVAALTTDNWVQANPKRYNSSESQGRIHFGLFSGQKHLNVAYGWRRHDVDVLAVLQEEPDVMSYWLWLGTAIGTGLGALGGAVSAVASVLKSSSASKKTGTMVVLFAANILSGLSQILSFVCWMLQFLQYLTHNVLVAEDRDNNWYSSGLASLSTSFYLVVAGIVIVIINITLLIVATRMEKRERNRVLEVPTDEKTQGAIMLY</sequence>
<organism evidence="7">
    <name type="scientific">Aedes albopictus</name>
    <name type="common">Asian tiger mosquito</name>
    <name type="synonym">Stegomyia albopicta</name>
    <dbReference type="NCBI Taxonomy" id="7160"/>
    <lineage>
        <taxon>Eukaryota</taxon>
        <taxon>Metazoa</taxon>
        <taxon>Ecdysozoa</taxon>
        <taxon>Arthropoda</taxon>
        <taxon>Hexapoda</taxon>
        <taxon>Insecta</taxon>
        <taxon>Pterygota</taxon>
        <taxon>Neoptera</taxon>
        <taxon>Endopterygota</taxon>
        <taxon>Diptera</taxon>
        <taxon>Nematocera</taxon>
        <taxon>Culicoidea</taxon>
        <taxon>Culicidae</taxon>
        <taxon>Culicinae</taxon>
        <taxon>Aedini</taxon>
        <taxon>Aedes</taxon>
        <taxon>Stegomyia</taxon>
    </lineage>
</organism>
<reference evidence="8" key="3">
    <citation type="submission" date="2025-05" db="UniProtKB">
        <authorList>
            <consortium name="EnsemblMetazoa"/>
        </authorList>
    </citation>
    <scope>IDENTIFICATION</scope>
    <source>
        <strain evidence="8">Foshan</strain>
    </source>
</reference>
<dbReference type="EnsemblMetazoa" id="AALFPA23_010952.R15461">
    <property type="protein sequence ID" value="AALFPA23_010952.P15461"/>
    <property type="gene ID" value="AALFPA23_010952"/>
</dbReference>
<evidence type="ECO:0000313" key="7">
    <source>
        <dbReference type="EMBL" id="JAC09552.1"/>
    </source>
</evidence>
<comment type="subcellular location">
    <subcellularLocation>
        <location evidence="1">Membrane</location>
        <topology evidence="1">Multi-pass membrane protein</topology>
    </subcellularLocation>
</comment>
<dbReference type="PROSITE" id="PS51257">
    <property type="entry name" value="PROKAR_LIPOPROTEIN"/>
    <property type="match status" value="1"/>
</dbReference>
<evidence type="ECO:0000313" key="9">
    <source>
        <dbReference type="Proteomes" id="UP000069940"/>
    </source>
</evidence>
<dbReference type="VEuPathDB" id="VectorBase:AALFPA_048779"/>
<dbReference type="InterPro" id="IPR026748">
    <property type="entry name" value="Clarin"/>
</dbReference>
<feature type="transmembrane region" description="Helical" evidence="6">
    <location>
        <begin position="7"/>
        <end position="27"/>
    </location>
</feature>
<dbReference type="AlphaFoldDB" id="A0A023EK95"/>
<dbReference type="EnsemblMetazoa" id="AALFPA23_010952.R15460">
    <property type="protein sequence ID" value="AALFPA23_010952.P15460"/>
    <property type="gene ID" value="AALFPA23_010952"/>
</dbReference>
<evidence type="ECO:0000256" key="3">
    <source>
        <dbReference type="ARBA" id="ARBA00022692"/>
    </source>
</evidence>
<evidence type="ECO:0000256" key="5">
    <source>
        <dbReference type="ARBA" id="ARBA00023136"/>
    </source>
</evidence>
<evidence type="ECO:0000256" key="6">
    <source>
        <dbReference type="SAM" id="Phobius"/>
    </source>
</evidence>
<dbReference type="GO" id="GO:0016020">
    <property type="term" value="C:membrane"/>
    <property type="evidence" value="ECO:0007669"/>
    <property type="project" value="UniProtKB-SubCell"/>
</dbReference>
<dbReference type="STRING" id="7160.A0A023EK95"/>
<evidence type="ECO:0000256" key="2">
    <source>
        <dbReference type="ARBA" id="ARBA00005787"/>
    </source>
</evidence>